<dbReference type="EMBL" id="GBXM01022996">
    <property type="protein sequence ID" value="JAH85581.1"/>
    <property type="molecule type" value="Transcribed_RNA"/>
</dbReference>
<protein>
    <submittedName>
        <fullName evidence="1">Uncharacterized protein</fullName>
    </submittedName>
</protein>
<accession>A0A0E9W5I5</accession>
<evidence type="ECO:0000313" key="1">
    <source>
        <dbReference type="EMBL" id="JAH85581.1"/>
    </source>
</evidence>
<sequence length="50" mass="5822">MEFAYLHRSMKTSANFHPWSRTTESRKLPCWGKTVSSFLPIEAPTLFSDM</sequence>
<proteinExistence type="predicted"/>
<organism evidence="1">
    <name type="scientific">Anguilla anguilla</name>
    <name type="common">European freshwater eel</name>
    <name type="synonym">Muraena anguilla</name>
    <dbReference type="NCBI Taxonomy" id="7936"/>
    <lineage>
        <taxon>Eukaryota</taxon>
        <taxon>Metazoa</taxon>
        <taxon>Chordata</taxon>
        <taxon>Craniata</taxon>
        <taxon>Vertebrata</taxon>
        <taxon>Euteleostomi</taxon>
        <taxon>Actinopterygii</taxon>
        <taxon>Neopterygii</taxon>
        <taxon>Teleostei</taxon>
        <taxon>Anguilliformes</taxon>
        <taxon>Anguillidae</taxon>
        <taxon>Anguilla</taxon>
    </lineage>
</organism>
<dbReference type="AlphaFoldDB" id="A0A0E9W5I5"/>
<reference evidence="1" key="1">
    <citation type="submission" date="2014-11" db="EMBL/GenBank/DDBJ databases">
        <authorList>
            <person name="Amaro Gonzalez C."/>
        </authorList>
    </citation>
    <scope>NUCLEOTIDE SEQUENCE</scope>
</reference>
<name>A0A0E9W5I5_ANGAN</name>
<reference evidence="1" key="2">
    <citation type="journal article" date="2015" name="Fish Shellfish Immunol.">
        <title>Early steps in the European eel (Anguilla anguilla)-Vibrio vulnificus interaction in the gills: Role of the RtxA13 toxin.</title>
        <authorList>
            <person name="Callol A."/>
            <person name="Pajuelo D."/>
            <person name="Ebbesson L."/>
            <person name="Teles M."/>
            <person name="MacKenzie S."/>
            <person name="Amaro C."/>
        </authorList>
    </citation>
    <scope>NUCLEOTIDE SEQUENCE</scope>
</reference>